<organism evidence="1">
    <name type="scientific">hydrocarbon metagenome</name>
    <dbReference type="NCBI Taxonomy" id="938273"/>
    <lineage>
        <taxon>unclassified sequences</taxon>
        <taxon>metagenomes</taxon>
        <taxon>ecological metagenomes</taxon>
    </lineage>
</organism>
<reference evidence="1" key="1">
    <citation type="journal article" date="2015" name="Proc. Natl. Acad. Sci. U.S.A.">
        <title>Networks of energetic and metabolic interactions define dynamics in microbial communities.</title>
        <authorList>
            <person name="Embree M."/>
            <person name="Liu J.K."/>
            <person name="Al-Bassam M.M."/>
            <person name="Zengler K."/>
        </authorList>
    </citation>
    <scope>NUCLEOTIDE SEQUENCE</scope>
</reference>
<gene>
    <name evidence="1" type="ORF">ASZ90_018318</name>
</gene>
<proteinExistence type="predicted"/>
<accession>A0A0W8E6N7</accession>
<evidence type="ECO:0000313" key="1">
    <source>
        <dbReference type="EMBL" id="KUG04311.1"/>
    </source>
</evidence>
<sequence>MNKSKLITMKEAVEQYTYDGMYFGHGGALPVGSDCISFFREMVKAGIKDIDCASNCNSQGTNLLAAVGGIKRIEVGFSGLEVYGFANGLKRAVETGKTVLEDYSNGAIPIRMMAGALNWPFVPTFMNTGCDQQWASADDPENYPNTKKIPEITDPFTGKICGAFTPIKPDVAAIHVTMADIYGNAIMLGTEWCRYELSRCSKKVILVADKIVDTGVMRQYPNLVRIPYIVADAVVYAPYGVWPACSTGLYDSDEEHMFYMNKMLKTEESTNEYLEKFGKYGDVWDYVDMIGQERIDKITNTDTAFLMDPYRQWIKTDAEIKELLERR</sequence>
<name>A0A0W8E6N7_9ZZZZ</name>
<protein>
    <submittedName>
        <fullName evidence="1">Putative glutaconate coa-transferase, subunit a</fullName>
        <ecNumber evidence="1">2.8.3.12</ecNumber>
    </submittedName>
</protein>
<dbReference type="EMBL" id="LNQE01001853">
    <property type="protein sequence ID" value="KUG04311.1"/>
    <property type="molecule type" value="Genomic_DNA"/>
</dbReference>
<dbReference type="InterPro" id="IPR037171">
    <property type="entry name" value="NagB/RpiA_transferase-like"/>
</dbReference>
<dbReference type="Gene3D" id="3.40.1080.10">
    <property type="entry name" value="Glutaconate Coenzyme A-transferase"/>
    <property type="match status" value="1"/>
</dbReference>
<dbReference type="SMART" id="SM00882">
    <property type="entry name" value="CoA_trans"/>
    <property type="match status" value="1"/>
</dbReference>
<dbReference type="InterPro" id="IPR004165">
    <property type="entry name" value="CoA_trans_fam_I"/>
</dbReference>
<comment type="caution">
    <text evidence="1">The sequence shown here is derived from an EMBL/GenBank/DDBJ whole genome shotgun (WGS) entry which is preliminary data.</text>
</comment>
<dbReference type="Pfam" id="PF01144">
    <property type="entry name" value="CoA_trans"/>
    <property type="match status" value="1"/>
</dbReference>
<dbReference type="GO" id="GO:0018730">
    <property type="term" value="F:glutaconate CoA-transferase activity"/>
    <property type="evidence" value="ECO:0007669"/>
    <property type="project" value="UniProtKB-EC"/>
</dbReference>
<dbReference type="EC" id="2.8.3.12" evidence="1"/>
<dbReference type="Gene3D" id="3.30.30.40">
    <property type="match status" value="1"/>
</dbReference>
<dbReference type="SUPFAM" id="SSF100950">
    <property type="entry name" value="NagB/RpiA/CoA transferase-like"/>
    <property type="match status" value="1"/>
</dbReference>
<dbReference type="AlphaFoldDB" id="A0A0W8E6N7"/>
<keyword evidence="1" id="KW-0808">Transferase</keyword>